<comment type="subunit">
    <text evidence="11">Monomer.</text>
</comment>
<feature type="binding site" evidence="11">
    <location>
        <position position="146"/>
    </location>
    <ligand>
        <name>substrate</name>
    </ligand>
</feature>
<dbReference type="GO" id="GO:0000287">
    <property type="term" value="F:magnesium ion binding"/>
    <property type="evidence" value="ECO:0007669"/>
    <property type="project" value="UniProtKB-UniRule"/>
</dbReference>
<dbReference type="GO" id="GO:0009073">
    <property type="term" value="P:aromatic amino acid family biosynthetic process"/>
    <property type="evidence" value="ECO:0007669"/>
    <property type="project" value="UniProtKB-KW"/>
</dbReference>
<reference evidence="12" key="1">
    <citation type="journal article" date="2014" name="Int. J. Syst. Evol. Microbiol.">
        <title>Complete genome sequence of Corynebacterium casei LMG S-19264T (=DSM 44701T), isolated from a smear-ripened cheese.</title>
        <authorList>
            <consortium name="US DOE Joint Genome Institute (JGI-PGF)"/>
            <person name="Walter F."/>
            <person name="Albersmeier A."/>
            <person name="Kalinowski J."/>
            <person name="Ruckert C."/>
        </authorList>
    </citation>
    <scope>NUCLEOTIDE SEQUENCE</scope>
    <source>
        <strain evidence="12">VKM Ac-1958</strain>
    </source>
</reference>
<organism evidence="12 13">
    <name type="scientific">Microbacterium keratanolyticum</name>
    <dbReference type="NCBI Taxonomy" id="67574"/>
    <lineage>
        <taxon>Bacteria</taxon>
        <taxon>Bacillati</taxon>
        <taxon>Actinomycetota</taxon>
        <taxon>Actinomycetes</taxon>
        <taxon>Micrococcales</taxon>
        <taxon>Microbacteriaceae</taxon>
        <taxon>Microbacterium</taxon>
    </lineage>
</organism>
<evidence type="ECO:0000313" key="12">
    <source>
        <dbReference type="EMBL" id="GLK02439.1"/>
    </source>
</evidence>
<evidence type="ECO:0000256" key="1">
    <source>
        <dbReference type="ARBA" id="ARBA00004842"/>
    </source>
</evidence>
<dbReference type="PROSITE" id="PS01128">
    <property type="entry name" value="SHIKIMATE_KINASE"/>
    <property type="match status" value="1"/>
</dbReference>
<evidence type="ECO:0000313" key="13">
    <source>
        <dbReference type="Proteomes" id="UP001142325"/>
    </source>
</evidence>
<dbReference type="Proteomes" id="UP001142325">
    <property type="component" value="Unassembled WGS sequence"/>
</dbReference>
<keyword evidence="11" id="KW-0963">Cytoplasm</keyword>
<feature type="binding site" evidence="11">
    <location>
        <position position="29"/>
    </location>
    <ligand>
        <name>Mg(2+)</name>
        <dbReference type="ChEBI" id="CHEBI:18420"/>
    </ligand>
</feature>
<comment type="subcellular location">
    <subcellularLocation>
        <location evidence="11">Cytoplasm</location>
    </subcellularLocation>
</comment>
<keyword evidence="6 11" id="KW-0547">Nucleotide-binding</keyword>
<keyword evidence="9 11" id="KW-0057">Aromatic amino acid biosynthesis</keyword>
<keyword evidence="11" id="KW-0479">Metal-binding</keyword>
<dbReference type="PANTHER" id="PTHR21087:SF16">
    <property type="entry name" value="SHIKIMATE KINASE 1, CHLOROPLASTIC"/>
    <property type="match status" value="1"/>
</dbReference>
<proteinExistence type="inferred from homology"/>
<dbReference type="Pfam" id="PF01202">
    <property type="entry name" value="SKI"/>
    <property type="match status" value="1"/>
</dbReference>
<dbReference type="GO" id="GO:0005829">
    <property type="term" value="C:cytosol"/>
    <property type="evidence" value="ECO:0007669"/>
    <property type="project" value="TreeGrafter"/>
</dbReference>
<dbReference type="SUPFAM" id="SSF52540">
    <property type="entry name" value="P-loop containing nucleoside triphosphate hydrolases"/>
    <property type="match status" value="1"/>
</dbReference>
<keyword evidence="7 11" id="KW-0418">Kinase</keyword>
<feature type="binding site" evidence="11">
    <location>
        <position position="91"/>
    </location>
    <ligand>
        <name>substrate</name>
    </ligand>
</feature>
<dbReference type="PRINTS" id="PR01100">
    <property type="entry name" value="SHIKIMTKNASE"/>
</dbReference>
<comment type="caution">
    <text evidence="12">The sequence shown here is derived from an EMBL/GenBank/DDBJ whole genome shotgun (WGS) entry which is preliminary data.</text>
</comment>
<feature type="binding site" evidence="11">
    <location>
        <begin position="25"/>
        <end position="30"/>
    </location>
    <ligand>
        <name>ATP</name>
        <dbReference type="ChEBI" id="CHEBI:30616"/>
    </ligand>
</feature>
<dbReference type="EC" id="2.7.1.71" evidence="3 11"/>
<dbReference type="GO" id="GO:0004765">
    <property type="term" value="F:shikimate kinase activity"/>
    <property type="evidence" value="ECO:0007669"/>
    <property type="project" value="UniProtKB-UniRule"/>
</dbReference>
<evidence type="ECO:0000256" key="6">
    <source>
        <dbReference type="ARBA" id="ARBA00022741"/>
    </source>
</evidence>
<evidence type="ECO:0000256" key="10">
    <source>
        <dbReference type="ARBA" id="ARBA00048567"/>
    </source>
</evidence>
<keyword evidence="4 11" id="KW-0028">Amino-acid biosynthesis</keyword>
<keyword evidence="5 11" id="KW-0808">Transferase</keyword>
<comment type="pathway">
    <text evidence="1 11">Metabolic intermediate biosynthesis; chorismate biosynthesis; chorismate from D-erythrose 4-phosphate and phosphoenolpyruvate: step 5/7.</text>
</comment>
<dbReference type="GO" id="GO:0009423">
    <property type="term" value="P:chorismate biosynthetic process"/>
    <property type="evidence" value="ECO:0007669"/>
    <property type="project" value="UniProtKB-UniRule"/>
</dbReference>
<evidence type="ECO:0000256" key="4">
    <source>
        <dbReference type="ARBA" id="ARBA00022605"/>
    </source>
</evidence>
<comment type="cofactor">
    <cofactor evidence="11">
        <name>Mg(2+)</name>
        <dbReference type="ChEBI" id="CHEBI:18420"/>
    </cofactor>
    <text evidence="11">Binds 1 Mg(2+) ion per subunit.</text>
</comment>
<keyword evidence="8 11" id="KW-0067">ATP-binding</keyword>
<dbReference type="PANTHER" id="PTHR21087">
    <property type="entry name" value="SHIKIMATE KINASE"/>
    <property type="match status" value="1"/>
</dbReference>
<keyword evidence="11" id="KW-0460">Magnesium</keyword>
<comment type="similarity">
    <text evidence="2 11">Belongs to the shikimate kinase family.</text>
</comment>
<dbReference type="InterPro" id="IPR027417">
    <property type="entry name" value="P-loop_NTPase"/>
</dbReference>
<accession>A0A9W6M9Q6</accession>
<dbReference type="RefSeq" id="WP_204939982.1">
    <property type="nucleotide sequence ID" value="NZ_BAAAUM010000002.1"/>
</dbReference>
<reference evidence="12" key="2">
    <citation type="submission" date="2023-01" db="EMBL/GenBank/DDBJ databases">
        <authorList>
            <person name="Sun Q."/>
            <person name="Evtushenko L."/>
        </authorList>
    </citation>
    <scope>NUCLEOTIDE SEQUENCE</scope>
    <source>
        <strain evidence="12">VKM Ac-1958</strain>
    </source>
</reference>
<dbReference type="GO" id="GO:0008652">
    <property type="term" value="P:amino acid biosynthetic process"/>
    <property type="evidence" value="ECO:0007669"/>
    <property type="project" value="UniProtKB-KW"/>
</dbReference>
<comment type="catalytic activity">
    <reaction evidence="10 11">
        <text>shikimate + ATP = 3-phosphoshikimate + ADP + H(+)</text>
        <dbReference type="Rhea" id="RHEA:13121"/>
        <dbReference type="ChEBI" id="CHEBI:15378"/>
        <dbReference type="ChEBI" id="CHEBI:30616"/>
        <dbReference type="ChEBI" id="CHEBI:36208"/>
        <dbReference type="ChEBI" id="CHEBI:145989"/>
        <dbReference type="ChEBI" id="CHEBI:456216"/>
        <dbReference type="EC" id="2.7.1.71"/>
    </reaction>
</comment>
<feature type="binding site" evidence="11">
    <location>
        <position position="127"/>
    </location>
    <ligand>
        <name>ATP</name>
        <dbReference type="ChEBI" id="CHEBI:30616"/>
    </ligand>
</feature>
<dbReference type="HAMAP" id="MF_00109">
    <property type="entry name" value="Shikimate_kinase"/>
    <property type="match status" value="1"/>
</dbReference>
<dbReference type="AlphaFoldDB" id="A0A9W6M9Q6"/>
<evidence type="ECO:0000256" key="9">
    <source>
        <dbReference type="ARBA" id="ARBA00023141"/>
    </source>
</evidence>
<name>A0A9W6M9Q6_9MICO</name>
<dbReference type="InterPro" id="IPR000623">
    <property type="entry name" value="Shikimate_kinase/TSH1"/>
</dbReference>
<evidence type="ECO:0000256" key="7">
    <source>
        <dbReference type="ARBA" id="ARBA00022777"/>
    </source>
</evidence>
<protein>
    <recommendedName>
        <fullName evidence="3 11">Shikimate kinase</fullName>
        <shortName evidence="11">SK</shortName>
        <ecNumber evidence="3 11">2.7.1.71</ecNumber>
    </recommendedName>
</protein>
<evidence type="ECO:0000256" key="3">
    <source>
        <dbReference type="ARBA" id="ARBA00012154"/>
    </source>
</evidence>
<sequence>MSSPDPAESTPSTTGDVLVLVGPMGAGKTSVGRRVAKALGLRFVDTDKVIAAAHGAIPEIFATHGEAQFRAWEAEAVAEAVTRGGVVSLGGGAVVTPATRDLLRTVPVAHLTVSTEAVAARIADTTRPLLAGDDPVAEWSRIADARRGWYDEVADETFDTSRTPMQRVAEQVVNWMRGRE</sequence>
<comment type="caution">
    <text evidence="11">Lacks conserved residue(s) required for the propagation of feature annotation.</text>
</comment>
<evidence type="ECO:0000256" key="8">
    <source>
        <dbReference type="ARBA" id="ARBA00022840"/>
    </source>
</evidence>
<dbReference type="Gene3D" id="3.40.50.300">
    <property type="entry name" value="P-loop containing nucleotide triphosphate hydrolases"/>
    <property type="match status" value="1"/>
</dbReference>
<feature type="binding site" evidence="11">
    <location>
        <position position="70"/>
    </location>
    <ligand>
        <name>substrate</name>
    </ligand>
</feature>
<dbReference type="InterPro" id="IPR023000">
    <property type="entry name" value="Shikimate_kinase_CS"/>
</dbReference>
<dbReference type="InterPro" id="IPR031322">
    <property type="entry name" value="Shikimate/glucono_kinase"/>
</dbReference>
<dbReference type="EMBL" id="BSET01000002">
    <property type="protein sequence ID" value="GLK02439.1"/>
    <property type="molecule type" value="Genomic_DNA"/>
</dbReference>
<evidence type="ECO:0000256" key="11">
    <source>
        <dbReference type="HAMAP-Rule" id="MF_00109"/>
    </source>
</evidence>
<feature type="binding site" evidence="11">
    <location>
        <position position="47"/>
    </location>
    <ligand>
        <name>substrate</name>
    </ligand>
</feature>
<comment type="function">
    <text evidence="11">Catalyzes the specific phosphorylation of the 3-hydroxyl group of shikimic acid using ATP as a cosubstrate.</text>
</comment>
<keyword evidence="13" id="KW-1185">Reference proteome</keyword>
<gene>
    <name evidence="11 12" type="primary">aroK</name>
    <name evidence="12" type="ORF">GCM10017596_21540</name>
</gene>
<dbReference type="GO" id="GO:0005524">
    <property type="term" value="F:ATP binding"/>
    <property type="evidence" value="ECO:0007669"/>
    <property type="project" value="UniProtKB-UniRule"/>
</dbReference>
<evidence type="ECO:0000256" key="5">
    <source>
        <dbReference type="ARBA" id="ARBA00022679"/>
    </source>
</evidence>
<dbReference type="CDD" id="cd00464">
    <property type="entry name" value="SK"/>
    <property type="match status" value="1"/>
</dbReference>
<evidence type="ECO:0000256" key="2">
    <source>
        <dbReference type="ARBA" id="ARBA00006997"/>
    </source>
</evidence>